<dbReference type="AlphaFoldDB" id="A0A919T586"/>
<dbReference type="Proteomes" id="UP000677082">
    <property type="component" value="Unassembled WGS sequence"/>
</dbReference>
<dbReference type="InterPro" id="IPR004401">
    <property type="entry name" value="YbaB/EbfC"/>
</dbReference>
<evidence type="ECO:0000313" key="2">
    <source>
        <dbReference type="Proteomes" id="UP000677082"/>
    </source>
</evidence>
<organism evidence="1 2">
    <name type="scientific">Paractinoplanes toevensis</name>
    <dbReference type="NCBI Taxonomy" id="571911"/>
    <lineage>
        <taxon>Bacteria</taxon>
        <taxon>Bacillati</taxon>
        <taxon>Actinomycetota</taxon>
        <taxon>Actinomycetes</taxon>
        <taxon>Micromonosporales</taxon>
        <taxon>Micromonosporaceae</taxon>
        <taxon>Paractinoplanes</taxon>
    </lineage>
</organism>
<proteinExistence type="predicted"/>
<sequence length="128" mass="13626">MVGGLLDPDGAAGYLRDWKSRIDRMAADTQAMSDRLGALRVTAADDNDLVEVTIDSTGVLLDIRFGDRIQRVAPDAVARAVLNALRAARQSAAASTQKIIAETVGDDSVAGRAIAERMTQQLTGDDRD</sequence>
<dbReference type="EMBL" id="BOQN01000012">
    <property type="protein sequence ID" value="GIM89280.1"/>
    <property type="molecule type" value="Genomic_DNA"/>
</dbReference>
<gene>
    <name evidence="1" type="ORF">Ato02nite_010730</name>
</gene>
<evidence type="ECO:0000313" key="1">
    <source>
        <dbReference type="EMBL" id="GIM89280.1"/>
    </source>
</evidence>
<accession>A0A919T586</accession>
<reference evidence="1 2" key="1">
    <citation type="submission" date="2021-03" db="EMBL/GenBank/DDBJ databases">
        <title>Whole genome shotgun sequence of Actinoplanes toevensis NBRC 105298.</title>
        <authorList>
            <person name="Komaki H."/>
            <person name="Tamura T."/>
        </authorList>
    </citation>
    <scope>NUCLEOTIDE SEQUENCE [LARGE SCALE GENOMIC DNA]</scope>
    <source>
        <strain evidence="1 2">NBRC 105298</strain>
    </source>
</reference>
<dbReference type="SUPFAM" id="SSF82607">
    <property type="entry name" value="YbaB-like"/>
    <property type="match status" value="1"/>
</dbReference>
<dbReference type="InterPro" id="IPR036894">
    <property type="entry name" value="YbaB-like_sf"/>
</dbReference>
<dbReference type="GO" id="GO:0003677">
    <property type="term" value="F:DNA binding"/>
    <property type="evidence" value="ECO:0007669"/>
    <property type="project" value="InterPro"/>
</dbReference>
<comment type="caution">
    <text evidence="1">The sequence shown here is derived from an EMBL/GenBank/DDBJ whole genome shotgun (WGS) entry which is preliminary data.</text>
</comment>
<dbReference type="Gene3D" id="3.30.1310.10">
    <property type="entry name" value="Nucleoid-associated protein YbaB-like domain"/>
    <property type="match status" value="1"/>
</dbReference>
<keyword evidence="2" id="KW-1185">Reference proteome</keyword>
<name>A0A919T586_9ACTN</name>
<evidence type="ECO:0008006" key="3">
    <source>
        <dbReference type="Google" id="ProtNLM"/>
    </source>
</evidence>
<dbReference type="RefSeq" id="WP_213005250.1">
    <property type="nucleotide sequence ID" value="NZ_BOQN01000012.1"/>
</dbReference>
<protein>
    <recommendedName>
        <fullName evidence="3">YbaB/EbfC DNA-binding family protein</fullName>
    </recommendedName>
</protein>
<dbReference type="Pfam" id="PF02575">
    <property type="entry name" value="YbaB_DNA_bd"/>
    <property type="match status" value="1"/>
</dbReference>